<accession>A0A059F4T4</accession>
<evidence type="ECO:0000256" key="1">
    <source>
        <dbReference type="SAM" id="MobiDB-lite"/>
    </source>
</evidence>
<dbReference type="Proteomes" id="UP000030655">
    <property type="component" value="Unassembled WGS sequence"/>
</dbReference>
<dbReference type="OrthoDB" id="10505541at2759"/>
<organism evidence="2 3">
    <name type="scientific">Anncaliia algerae PRA339</name>
    <dbReference type="NCBI Taxonomy" id="1288291"/>
    <lineage>
        <taxon>Eukaryota</taxon>
        <taxon>Fungi</taxon>
        <taxon>Fungi incertae sedis</taxon>
        <taxon>Microsporidia</taxon>
        <taxon>Tubulinosematoidea</taxon>
        <taxon>Tubulinosematidae</taxon>
        <taxon>Anncaliia</taxon>
    </lineage>
</organism>
<proteinExistence type="predicted"/>
<name>A0A059F4T4_9MICR</name>
<evidence type="ECO:0000313" key="2">
    <source>
        <dbReference type="EMBL" id="KCZ82303.1"/>
    </source>
</evidence>
<dbReference type="HOGENOM" id="CLU_2346239_0_0_1"/>
<protein>
    <submittedName>
        <fullName evidence="2">Uncharacterized protein</fullName>
    </submittedName>
</protein>
<evidence type="ECO:0000313" key="3">
    <source>
        <dbReference type="Proteomes" id="UP000030655"/>
    </source>
</evidence>
<reference evidence="3" key="1">
    <citation type="submission" date="2013-02" db="EMBL/GenBank/DDBJ databases">
        <authorList>
            <consortium name="The Broad Institute Genome Sequencing Platform"/>
            <person name="Cuomo C."/>
            <person name="Becnel J."/>
            <person name="Sanscrainte N."/>
            <person name="Walker B."/>
            <person name="Young S.K."/>
            <person name="Zeng Q."/>
            <person name="Gargeya S."/>
            <person name="Fitzgerald M."/>
            <person name="Haas B."/>
            <person name="Abouelleil A."/>
            <person name="Alvarado L."/>
            <person name="Arachchi H.M."/>
            <person name="Berlin A.M."/>
            <person name="Chapman S.B."/>
            <person name="Dewar J."/>
            <person name="Goldberg J."/>
            <person name="Griggs A."/>
            <person name="Gujja S."/>
            <person name="Hansen M."/>
            <person name="Howarth C."/>
            <person name="Imamovic A."/>
            <person name="Larimer J."/>
            <person name="McCowan C."/>
            <person name="Murphy C."/>
            <person name="Neiman D."/>
            <person name="Pearson M."/>
            <person name="Priest M."/>
            <person name="Roberts A."/>
            <person name="Saif S."/>
            <person name="Shea T."/>
            <person name="Sisk P."/>
            <person name="Sykes S."/>
            <person name="Wortman J."/>
            <person name="Nusbaum C."/>
            <person name="Birren B."/>
        </authorList>
    </citation>
    <scope>NUCLEOTIDE SEQUENCE [LARGE SCALE GENOMIC DNA]</scope>
    <source>
        <strain evidence="3">PRA339</strain>
    </source>
</reference>
<dbReference type="EMBL" id="KK365131">
    <property type="protein sequence ID" value="KCZ82303.1"/>
    <property type="molecule type" value="Genomic_DNA"/>
</dbReference>
<sequence length="97" mass="11597">MGGDDEWKDYKTWDNETTWNTATTPHDIKTSKLEGSYKSPGSRSPWKKDENEFSAKYNEAYNDNQIQYKSEKNYLLKRFGYEFQSIFEGEKSIFRRN</sequence>
<dbReference type="AlphaFoldDB" id="A0A059F4T4"/>
<keyword evidence="3" id="KW-1185">Reference proteome</keyword>
<feature type="region of interest" description="Disordered" evidence="1">
    <location>
        <begin position="20"/>
        <end position="49"/>
    </location>
</feature>
<dbReference type="VEuPathDB" id="MicrosporidiaDB:H312_00326"/>
<gene>
    <name evidence="2" type="ORF">H312_00326</name>
</gene>
<reference evidence="2 3" key="2">
    <citation type="submission" date="2014-03" db="EMBL/GenBank/DDBJ databases">
        <title>The Genome Sequence of Anncaliia algerae insect isolate PRA339.</title>
        <authorList>
            <consortium name="The Broad Institute Genome Sequencing Platform"/>
            <consortium name="The Broad Institute Genome Sequencing Center for Infectious Disease"/>
            <person name="Cuomo C."/>
            <person name="Becnel J."/>
            <person name="Sanscrainte N."/>
            <person name="Walker B."/>
            <person name="Young S.K."/>
            <person name="Zeng Q."/>
            <person name="Gargeya S."/>
            <person name="Fitzgerald M."/>
            <person name="Haas B."/>
            <person name="Abouelleil A."/>
            <person name="Alvarado L."/>
            <person name="Arachchi H.M."/>
            <person name="Berlin A.M."/>
            <person name="Chapman S.B."/>
            <person name="Dewar J."/>
            <person name="Goldberg J."/>
            <person name="Griggs A."/>
            <person name="Gujja S."/>
            <person name="Hansen M."/>
            <person name="Howarth C."/>
            <person name="Imamovic A."/>
            <person name="Larimer J."/>
            <person name="McCowan C."/>
            <person name="Murphy C."/>
            <person name="Neiman D."/>
            <person name="Pearson M."/>
            <person name="Priest M."/>
            <person name="Roberts A."/>
            <person name="Saif S."/>
            <person name="Shea T."/>
            <person name="Sisk P."/>
            <person name="Sykes S."/>
            <person name="Wortman J."/>
            <person name="Nusbaum C."/>
            <person name="Birren B."/>
        </authorList>
    </citation>
    <scope>NUCLEOTIDE SEQUENCE [LARGE SCALE GENOMIC DNA]</scope>
    <source>
        <strain evidence="2 3">PRA339</strain>
    </source>
</reference>